<evidence type="ECO:0000313" key="2">
    <source>
        <dbReference type="EMBL" id="MBD2721777.1"/>
    </source>
</evidence>
<dbReference type="RefSeq" id="WP_190923046.1">
    <property type="nucleotide sequence ID" value="NZ_JACXAC010000002.1"/>
</dbReference>
<reference evidence="2 3" key="1">
    <citation type="submission" date="2020-09" db="EMBL/GenBank/DDBJ databases">
        <authorList>
            <person name="Kim M.K."/>
        </authorList>
    </citation>
    <scope>NUCLEOTIDE SEQUENCE [LARGE SCALE GENOMIC DNA]</scope>
    <source>
        <strain evidence="2 3">BT189</strain>
    </source>
</reference>
<dbReference type="InterPro" id="IPR014710">
    <property type="entry name" value="RmlC-like_jellyroll"/>
</dbReference>
<organism evidence="2 3">
    <name type="scientific">Hymenobacter armeniacus</name>
    <dbReference type="NCBI Taxonomy" id="2771358"/>
    <lineage>
        <taxon>Bacteria</taxon>
        <taxon>Pseudomonadati</taxon>
        <taxon>Bacteroidota</taxon>
        <taxon>Cytophagia</taxon>
        <taxon>Cytophagales</taxon>
        <taxon>Hymenobacteraceae</taxon>
        <taxon>Hymenobacter</taxon>
    </lineage>
</organism>
<dbReference type="InterPro" id="IPR008894">
    <property type="entry name" value="QdtA_cupin_dom"/>
</dbReference>
<dbReference type="Gene3D" id="2.60.120.10">
    <property type="entry name" value="Jelly Rolls"/>
    <property type="match status" value="1"/>
</dbReference>
<keyword evidence="3" id="KW-1185">Reference proteome</keyword>
<protein>
    <submittedName>
        <fullName evidence="2">FdtA/QdtA family cupin domain-containing protein</fullName>
    </submittedName>
</protein>
<dbReference type="EMBL" id="JACXAC010000002">
    <property type="protein sequence ID" value="MBD2721777.1"/>
    <property type="molecule type" value="Genomic_DNA"/>
</dbReference>
<dbReference type="CDD" id="cd20292">
    <property type="entry name" value="cupin_QdtA-like"/>
    <property type="match status" value="1"/>
</dbReference>
<dbReference type="SUPFAM" id="SSF51182">
    <property type="entry name" value="RmlC-like cupins"/>
    <property type="match status" value="1"/>
</dbReference>
<accession>A0ABR8JP52</accession>
<sequence length="140" mass="16035">MADYPAPHLIHFPKLGDPGIGYISVGENVQDSLPFAVQRVFWTYYTPESIVRGRHAHHRTEQVLIAVAGRIIVTTELADGDIQIHRLEDPYVGLYIPPCAWHTMQYSHTAVQLALASQPYREDDYIRDYDTFRQTWAPKA</sequence>
<evidence type="ECO:0000259" key="1">
    <source>
        <dbReference type="Pfam" id="PF05523"/>
    </source>
</evidence>
<evidence type="ECO:0000313" key="3">
    <source>
        <dbReference type="Proteomes" id="UP000606003"/>
    </source>
</evidence>
<proteinExistence type="predicted"/>
<dbReference type="Pfam" id="PF05523">
    <property type="entry name" value="FdtA"/>
    <property type="match status" value="1"/>
</dbReference>
<feature type="domain" description="Sugar 3,4-ketoisomerase QdtA cupin" evidence="1">
    <location>
        <begin position="8"/>
        <end position="134"/>
    </location>
</feature>
<dbReference type="InterPro" id="IPR011051">
    <property type="entry name" value="RmlC_Cupin_sf"/>
</dbReference>
<name>A0ABR8JP52_9BACT</name>
<gene>
    <name evidence="2" type="ORF">IC234_06520</name>
</gene>
<comment type="caution">
    <text evidence="2">The sequence shown here is derived from an EMBL/GenBank/DDBJ whole genome shotgun (WGS) entry which is preliminary data.</text>
</comment>
<dbReference type="Proteomes" id="UP000606003">
    <property type="component" value="Unassembled WGS sequence"/>
</dbReference>